<keyword evidence="4" id="KW-1185">Reference proteome</keyword>
<protein>
    <submittedName>
        <fullName evidence="3">Alkyl hydroperoxide reductase AhpD</fullName>
    </submittedName>
</protein>
<dbReference type="SUPFAM" id="SSF69118">
    <property type="entry name" value="AhpD-like"/>
    <property type="match status" value="1"/>
</dbReference>
<dbReference type="Gene3D" id="1.20.1290.10">
    <property type="entry name" value="AhpD-like"/>
    <property type="match status" value="1"/>
</dbReference>
<dbReference type="InterPro" id="IPR003779">
    <property type="entry name" value="CMD-like"/>
</dbReference>
<dbReference type="EMBL" id="BSTK01000001">
    <property type="protein sequence ID" value="GLY83064.1"/>
    <property type="molecule type" value="Genomic_DNA"/>
</dbReference>
<dbReference type="GO" id="GO:0051920">
    <property type="term" value="F:peroxiredoxin activity"/>
    <property type="evidence" value="ECO:0007669"/>
    <property type="project" value="InterPro"/>
</dbReference>
<name>A0A9W6VXA5_9ACTN</name>
<gene>
    <name evidence="3" type="ORF">Airi02_009940</name>
</gene>
<feature type="region of interest" description="Disordered" evidence="1">
    <location>
        <begin position="1"/>
        <end position="21"/>
    </location>
</feature>
<dbReference type="NCBIfam" id="TIGR00778">
    <property type="entry name" value="ahpD_dom"/>
    <property type="match status" value="1"/>
</dbReference>
<dbReference type="PANTHER" id="PTHR34846">
    <property type="entry name" value="4-CARBOXYMUCONOLACTONE DECARBOXYLASE FAMILY PROTEIN (AFU_ORTHOLOGUE AFUA_6G11590)"/>
    <property type="match status" value="1"/>
</dbReference>
<dbReference type="PANTHER" id="PTHR34846:SF10">
    <property type="entry name" value="CYTOPLASMIC PROTEIN"/>
    <property type="match status" value="1"/>
</dbReference>
<dbReference type="InterPro" id="IPR004675">
    <property type="entry name" value="AhpD_core"/>
</dbReference>
<dbReference type="Pfam" id="PF02627">
    <property type="entry name" value="CMD"/>
    <property type="match status" value="1"/>
</dbReference>
<proteinExistence type="predicted"/>
<sequence>MTERSEGIKGHATVVTPSDAGGPMTRISVPDVAPELYRAFIHTETVIRKGPLDPKVRELVKIRASQMNGCLFCIDMHVHEALEIGETQDRVFQLTAWRESKLYSEAERAALAYAEAATELPSGVSDETWNAVTAAFKPEEVGYLVGQVAMINAWNRIAAPTHSEPPERG</sequence>
<evidence type="ECO:0000259" key="2">
    <source>
        <dbReference type="Pfam" id="PF02627"/>
    </source>
</evidence>
<reference evidence="3" key="1">
    <citation type="submission" date="2023-03" db="EMBL/GenBank/DDBJ databases">
        <title>Actinoallomurus iriomotensis NBRC 103684.</title>
        <authorList>
            <person name="Ichikawa N."/>
            <person name="Sato H."/>
            <person name="Tonouchi N."/>
        </authorList>
    </citation>
    <scope>NUCLEOTIDE SEQUENCE</scope>
    <source>
        <strain evidence="3">NBRC 103684</strain>
    </source>
</reference>
<evidence type="ECO:0000256" key="1">
    <source>
        <dbReference type="SAM" id="MobiDB-lite"/>
    </source>
</evidence>
<feature type="domain" description="Carboxymuconolactone decarboxylase-like" evidence="2">
    <location>
        <begin position="34"/>
        <end position="116"/>
    </location>
</feature>
<dbReference type="InterPro" id="IPR029032">
    <property type="entry name" value="AhpD-like"/>
</dbReference>
<comment type="caution">
    <text evidence="3">The sequence shown here is derived from an EMBL/GenBank/DDBJ whole genome shotgun (WGS) entry which is preliminary data.</text>
</comment>
<dbReference type="AlphaFoldDB" id="A0A9W6VXA5"/>
<dbReference type="Proteomes" id="UP001165074">
    <property type="component" value="Unassembled WGS sequence"/>
</dbReference>
<organism evidence="3 4">
    <name type="scientific">Actinoallomurus iriomotensis</name>
    <dbReference type="NCBI Taxonomy" id="478107"/>
    <lineage>
        <taxon>Bacteria</taxon>
        <taxon>Bacillati</taxon>
        <taxon>Actinomycetota</taxon>
        <taxon>Actinomycetes</taxon>
        <taxon>Streptosporangiales</taxon>
        <taxon>Thermomonosporaceae</taxon>
        <taxon>Actinoallomurus</taxon>
    </lineage>
</organism>
<evidence type="ECO:0000313" key="4">
    <source>
        <dbReference type="Proteomes" id="UP001165074"/>
    </source>
</evidence>
<accession>A0A9W6VXA5</accession>
<evidence type="ECO:0000313" key="3">
    <source>
        <dbReference type="EMBL" id="GLY83064.1"/>
    </source>
</evidence>